<comment type="caution">
    <text evidence="5">The sequence shown here is derived from an EMBL/GenBank/DDBJ whole genome shotgun (WGS) entry which is preliminary data.</text>
</comment>
<accession>A0A4Z0Z6U8</accession>
<dbReference type="SUPFAM" id="SSF53335">
    <property type="entry name" value="S-adenosyl-L-methionine-dependent methyltransferases"/>
    <property type="match status" value="1"/>
</dbReference>
<dbReference type="GO" id="GO:0031591">
    <property type="term" value="P:wybutosine biosynthetic process"/>
    <property type="evidence" value="ECO:0007669"/>
    <property type="project" value="InterPro"/>
</dbReference>
<dbReference type="GO" id="GO:0008175">
    <property type="term" value="F:tRNA methyltransferase activity"/>
    <property type="evidence" value="ECO:0007669"/>
    <property type="project" value="TreeGrafter"/>
</dbReference>
<comment type="subcellular location">
    <subcellularLocation>
        <location evidence="2">Cytoplasm</location>
    </subcellularLocation>
</comment>
<dbReference type="GO" id="GO:0030488">
    <property type="term" value="P:tRNA methylation"/>
    <property type="evidence" value="ECO:0007669"/>
    <property type="project" value="TreeGrafter"/>
</dbReference>
<comment type="pathway">
    <text evidence="2">tRNA modification; wybutosine-tRNA(Phe) biosynthesis.</text>
</comment>
<dbReference type="UniPathway" id="UPA00375"/>
<dbReference type="InterPro" id="IPR029063">
    <property type="entry name" value="SAM-dependent_MTases_sf"/>
</dbReference>
<evidence type="ECO:0000256" key="3">
    <source>
        <dbReference type="SAM" id="MobiDB-lite"/>
    </source>
</evidence>
<comment type="similarity">
    <text evidence="2">Belongs to the class I-like SAM-binding methyltransferase superfamily. TRM5/TYW2 family.</text>
</comment>
<name>A0A4Z0Z6U8_9PEZI</name>
<dbReference type="GO" id="GO:0005737">
    <property type="term" value="C:cytoplasm"/>
    <property type="evidence" value="ECO:0007669"/>
    <property type="project" value="UniProtKB-SubCell"/>
</dbReference>
<reference evidence="5 6" key="1">
    <citation type="submission" date="2019-03" db="EMBL/GenBank/DDBJ databases">
        <title>Draft genome sequence of Xylaria hypoxylon DSM 108379, a ubiquitous saprotrophic-parasitic fungi on hardwood.</title>
        <authorList>
            <person name="Buettner E."/>
            <person name="Leonhardt S."/>
            <person name="Gebauer A.M."/>
            <person name="Liers C."/>
            <person name="Hofrichter M."/>
            <person name="Kellner H."/>
        </authorList>
    </citation>
    <scope>NUCLEOTIDE SEQUENCE [LARGE SCALE GENOMIC DNA]</scope>
    <source>
        <strain evidence="5 6">DSM 108379</strain>
    </source>
</reference>
<evidence type="ECO:0000256" key="2">
    <source>
        <dbReference type="PIRNR" id="PIRNR038972"/>
    </source>
</evidence>
<feature type="region of interest" description="Disordered" evidence="3">
    <location>
        <begin position="241"/>
        <end position="260"/>
    </location>
</feature>
<feature type="region of interest" description="Disordered" evidence="3">
    <location>
        <begin position="139"/>
        <end position="197"/>
    </location>
</feature>
<evidence type="ECO:0000259" key="4">
    <source>
        <dbReference type="PROSITE" id="PS51684"/>
    </source>
</evidence>
<keyword evidence="2" id="KW-0963">Cytoplasm</keyword>
<organism evidence="5 6">
    <name type="scientific">Xylaria hypoxylon</name>
    <dbReference type="NCBI Taxonomy" id="37992"/>
    <lineage>
        <taxon>Eukaryota</taxon>
        <taxon>Fungi</taxon>
        <taxon>Dikarya</taxon>
        <taxon>Ascomycota</taxon>
        <taxon>Pezizomycotina</taxon>
        <taxon>Sordariomycetes</taxon>
        <taxon>Xylariomycetidae</taxon>
        <taxon>Xylariales</taxon>
        <taxon>Xylariaceae</taxon>
        <taxon>Xylaria</taxon>
    </lineage>
</organism>
<dbReference type="EMBL" id="SKBN01000016">
    <property type="protein sequence ID" value="TGJ87205.1"/>
    <property type="molecule type" value="Genomic_DNA"/>
</dbReference>
<keyword evidence="2" id="KW-0808">Transferase</keyword>
<dbReference type="OrthoDB" id="2387925at2759"/>
<keyword evidence="6" id="KW-1185">Reference proteome</keyword>
<dbReference type="AlphaFoldDB" id="A0A4Z0Z6U8"/>
<dbReference type="PROSITE" id="PS51684">
    <property type="entry name" value="SAM_MT_TRM5_TYW2"/>
    <property type="match status" value="1"/>
</dbReference>
<dbReference type="Proteomes" id="UP000297716">
    <property type="component" value="Unassembled WGS sequence"/>
</dbReference>
<dbReference type="PANTHER" id="PTHR23245">
    <property type="entry name" value="TRNA METHYLTRANSFERASE"/>
    <property type="match status" value="1"/>
</dbReference>
<dbReference type="PANTHER" id="PTHR23245:SF25">
    <property type="entry name" value="TRNA WYBUTOSINE-SYNTHESIZING PROTEIN 2 HOMOLOG"/>
    <property type="match status" value="1"/>
</dbReference>
<gene>
    <name evidence="5" type="ORF">E0Z10_g1533</name>
</gene>
<keyword evidence="2" id="KW-0949">S-adenosyl-L-methionine</keyword>
<feature type="region of interest" description="Disordered" evidence="3">
    <location>
        <begin position="87"/>
        <end position="106"/>
    </location>
</feature>
<feature type="compositionally biased region" description="Polar residues" evidence="3">
    <location>
        <begin position="87"/>
        <end position="97"/>
    </location>
</feature>
<proteinExistence type="inferred from homology"/>
<protein>
    <recommendedName>
        <fullName evidence="2">tRNA wybutosine-synthesizing protein 2</fullName>
        <shortName evidence="2">tRNA-yW-synthesizing protein 2</shortName>
    </recommendedName>
    <alternativeName>
        <fullName evidence="2">tRNA(Phe) (4-demethylwyosine(37)-C(7)) aminocarboxypropyltransferase</fullName>
    </alternativeName>
</protein>
<evidence type="ECO:0000313" key="6">
    <source>
        <dbReference type="Proteomes" id="UP000297716"/>
    </source>
</evidence>
<dbReference type="GO" id="GO:0102522">
    <property type="term" value="F:tRNA 4-demethylwyosine alpha-amino-alpha-carboxypropyltransferase activity"/>
    <property type="evidence" value="ECO:0007669"/>
    <property type="project" value="UniProtKB-EC"/>
</dbReference>
<evidence type="ECO:0000256" key="1">
    <source>
        <dbReference type="ARBA" id="ARBA00049400"/>
    </source>
</evidence>
<keyword evidence="2" id="KW-0819">tRNA processing</keyword>
<feature type="domain" description="SAM-dependent methyltransferase TRM5/TYW2-type" evidence="4">
    <location>
        <begin position="118"/>
        <end position="491"/>
    </location>
</feature>
<dbReference type="InterPro" id="IPR030382">
    <property type="entry name" value="MeTrfase_TRM5/TYW2"/>
</dbReference>
<dbReference type="Gene3D" id="3.40.50.150">
    <property type="entry name" value="Vaccinia Virus protein VP39"/>
    <property type="match status" value="1"/>
</dbReference>
<feature type="compositionally biased region" description="Polar residues" evidence="3">
    <location>
        <begin position="244"/>
        <end position="256"/>
    </location>
</feature>
<dbReference type="GO" id="GO:0008757">
    <property type="term" value="F:S-adenosylmethionine-dependent methyltransferase activity"/>
    <property type="evidence" value="ECO:0007669"/>
    <property type="project" value="InterPro"/>
</dbReference>
<evidence type="ECO:0000313" key="5">
    <source>
        <dbReference type="EMBL" id="TGJ87205.1"/>
    </source>
</evidence>
<sequence>MNAEECDGRETQKTRKKLPRQKRNPIEIAISSWHRKYAAHRENLHDVSDLIAQAPRRWTAYGPLVLLPAGSFTSPAWRNILDSTANSSILGSTGDNENTSEDDETSRGPLLLWKTILDEISGSPTAKLTHLAINEGIPLHSKESSEGTEVETGNGESENILRSPSGLRMLYGDFGPSTLSTPTSKSRESASQPEKLTEEDFKHAFWVSTKQNGIMQTWAPRWTMFSRGNIKEKARLLDFHDPGNSASSPNHQSGSDLSHRHIPANQRAGALAVDLYAGIGYFAFCYAALGFRVLCWELNAWSVEGLRRGAEANRWSVRIVHPPCEPNDKTEQEEEEMLKEVLAGDETIVVFLEDNTRAAGRMRRLDELTREREAQRREGNSSDGEGKSDIGLRMSNVMHVNCGLLPTSRGSWATAWDIAAEAPRAWFHIHENVGVSDIDGKKEEIHQWFVERAGMLAGAGDQTDVCAEHVELVKTFAPGVWHCVFDLYVKRFPDRTGSIT</sequence>
<feature type="compositionally biased region" description="Basic and acidic residues" evidence="3">
    <location>
        <begin position="1"/>
        <end position="13"/>
    </location>
</feature>
<feature type="compositionally biased region" description="Polar residues" evidence="3">
    <location>
        <begin position="177"/>
        <end position="194"/>
    </location>
</feature>
<dbReference type="STRING" id="37992.A0A4Z0Z6U8"/>
<dbReference type="PIRSF" id="PIRSF038972">
    <property type="entry name" value="Trm12"/>
    <property type="match status" value="1"/>
</dbReference>
<feature type="region of interest" description="Disordered" evidence="3">
    <location>
        <begin position="364"/>
        <end position="390"/>
    </location>
</feature>
<feature type="region of interest" description="Disordered" evidence="3">
    <location>
        <begin position="1"/>
        <end position="22"/>
    </location>
</feature>
<comment type="function">
    <text evidence="2">S-adenosyl-L-methionine-dependent transferase that acts as a component of the wybutosine biosynthesis pathway. Wybutosine is a hyper modified guanosine with a tricyclic base found at the 3'-position adjacent to the anticodon of eukaryotic phenylalanine tRNA. Catalyzes the transfer of the alpha-amino-alpha-carboxypropyl (acp) group from S-adenosyl-L-methionine to the C-7 position of 4-demethylwyosine (imG-14) to produce wybutosine-86.</text>
</comment>
<comment type="catalytic activity">
    <reaction evidence="1">
        <text>4-demethylwyosine(37) in tRNA(Phe) + S-adenosyl-L-methionine = 4-demethyl-7-[(3S)-3-amino-3-carboxypropyl]wyosine(37) in tRNA(Phe) + S-methyl-5'-thioadenosine + H(+)</text>
        <dbReference type="Rhea" id="RHEA:36355"/>
        <dbReference type="Rhea" id="RHEA-COMP:10164"/>
        <dbReference type="Rhea" id="RHEA-COMP:10378"/>
        <dbReference type="ChEBI" id="CHEBI:15378"/>
        <dbReference type="ChEBI" id="CHEBI:17509"/>
        <dbReference type="ChEBI" id="CHEBI:59789"/>
        <dbReference type="ChEBI" id="CHEBI:64315"/>
        <dbReference type="ChEBI" id="CHEBI:73550"/>
        <dbReference type="EC" id="2.5.1.114"/>
    </reaction>
</comment>
<dbReference type="InterPro" id="IPR026274">
    <property type="entry name" value="tRNA_wybutosine_synth_prot_2"/>
</dbReference>